<name>A0A9X1TUD8_9BACT</name>
<dbReference type="EMBL" id="JAKFFV010000007">
    <property type="protein sequence ID" value="MCF2498922.1"/>
    <property type="molecule type" value="Genomic_DNA"/>
</dbReference>
<accession>A0A9X1TUD8</accession>
<dbReference type="SUPFAM" id="SSF48452">
    <property type="entry name" value="TPR-like"/>
    <property type="match status" value="1"/>
</dbReference>
<dbReference type="InterPro" id="IPR041662">
    <property type="entry name" value="SusD-like_2"/>
</dbReference>
<comment type="caution">
    <text evidence="2">The sequence shown here is derived from an EMBL/GenBank/DDBJ whole genome shotgun (WGS) entry which is preliminary data.</text>
</comment>
<keyword evidence="2" id="KW-0449">Lipoprotein</keyword>
<organism evidence="2 3">
    <name type="scientific">Dyadobacter chenhuakuii</name>
    <dbReference type="NCBI Taxonomy" id="2909339"/>
    <lineage>
        <taxon>Bacteria</taxon>
        <taxon>Pseudomonadati</taxon>
        <taxon>Bacteroidota</taxon>
        <taxon>Cytophagia</taxon>
        <taxon>Cytophagales</taxon>
        <taxon>Spirosomataceae</taxon>
        <taxon>Dyadobacter</taxon>
    </lineage>
</organism>
<feature type="region of interest" description="Disordered" evidence="1">
    <location>
        <begin position="457"/>
        <end position="478"/>
    </location>
</feature>
<dbReference type="Proteomes" id="UP001139411">
    <property type="component" value="Unassembled WGS sequence"/>
</dbReference>
<dbReference type="Pfam" id="PF12771">
    <property type="entry name" value="SusD-like_2"/>
    <property type="match status" value="1"/>
</dbReference>
<evidence type="ECO:0000313" key="3">
    <source>
        <dbReference type="Proteomes" id="UP001139411"/>
    </source>
</evidence>
<protein>
    <submittedName>
        <fullName evidence="2">SusD/RagB family nutrient-binding outer membrane lipoprotein</fullName>
    </submittedName>
</protein>
<gene>
    <name evidence="2" type="ORF">L0661_11430</name>
</gene>
<dbReference type="InterPro" id="IPR011990">
    <property type="entry name" value="TPR-like_helical_dom_sf"/>
</dbReference>
<dbReference type="AlphaFoldDB" id="A0A9X1TUD8"/>
<evidence type="ECO:0000313" key="2">
    <source>
        <dbReference type="EMBL" id="MCF2498922.1"/>
    </source>
</evidence>
<sequence>MKRFKQYIFIPLVMVLLSCESIVDELNTDPNNPAQASATLLLTGLQLGNITIHEGHTARVAGLWSGYFTGIDRQYRDIYFYNASGGLFNVSWQNIYYGVLQQTKLLEEQARLTNNRVIAGIAKVVKAHAAGAATSGWGDVPFAQAADIAQFPNPVFDKQEDIYKSLQKLLDDAIADMETNQGTTPGVADIHFGGNTTKWIDVAHTLKARFYLDVRDYANAYKEAQLGIKNAEGSLLAPHGTSSGINENFYFTGRSITDIDSQGAYITTILDPASAAYRGDAKTDERARLNFYLTYTEANGVKSNFKHNYTSTATKRGVFAQDAPFPLITFQENQLILAEAGYRVNGLEEGLLKLNKYRAYLNEGGYIGTTYREGNFKYEPYVAADFTAGGIANKKREAAGDALLREILEERYITFFGQILGFNDLRRTRKEAVVVPVPANNGSVLPERFVYAQDEVNSNTNAPNPVPGVFEPTPVNKK</sequence>
<dbReference type="Gene3D" id="1.25.40.390">
    <property type="match status" value="1"/>
</dbReference>
<dbReference type="PROSITE" id="PS51257">
    <property type="entry name" value="PROKAR_LIPOPROTEIN"/>
    <property type="match status" value="1"/>
</dbReference>
<proteinExistence type="predicted"/>
<evidence type="ECO:0000256" key="1">
    <source>
        <dbReference type="SAM" id="MobiDB-lite"/>
    </source>
</evidence>
<dbReference type="RefSeq" id="WP_235177863.1">
    <property type="nucleotide sequence ID" value="NZ_JAKFFV010000007.1"/>
</dbReference>
<reference evidence="2" key="1">
    <citation type="submission" date="2022-01" db="EMBL/GenBank/DDBJ databases">
        <title>Novel species in genus Dyadobacter.</title>
        <authorList>
            <person name="Ma C."/>
        </authorList>
    </citation>
    <scope>NUCLEOTIDE SEQUENCE</scope>
    <source>
        <strain evidence="2">CY357</strain>
    </source>
</reference>